<dbReference type="InterPro" id="IPR013087">
    <property type="entry name" value="Znf_C2H2_type"/>
</dbReference>
<dbReference type="Ensembl" id="ENSSORT00005049529.1">
    <property type="protein sequence ID" value="ENSSORP00005048338.1"/>
    <property type="gene ID" value="ENSSORG00005022066.1"/>
</dbReference>
<evidence type="ECO:0000256" key="8">
    <source>
        <dbReference type="ARBA" id="ARBA00023125"/>
    </source>
</evidence>
<evidence type="ECO:0000256" key="9">
    <source>
        <dbReference type="ARBA" id="ARBA00023163"/>
    </source>
</evidence>
<dbReference type="PANTHER" id="PTHR47772">
    <property type="entry name" value="ZINC FINGER PROTEIN 200"/>
    <property type="match status" value="1"/>
</dbReference>
<keyword evidence="7" id="KW-0805">Transcription regulation</keyword>
<comment type="subcellular location">
    <subcellularLocation>
        <location evidence="1">Nucleus</location>
    </subcellularLocation>
</comment>
<keyword evidence="13" id="KW-0812">Transmembrane</keyword>
<keyword evidence="13" id="KW-1133">Transmembrane helix</keyword>
<keyword evidence="5 11" id="KW-0863">Zinc-finger</keyword>
<feature type="region of interest" description="Disordered" evidence="12">
    <location>
        <begin position="97"/>
        <end position="133"/>
    </location>
</feature>
<dbReference type="InParanoid" id="A0A673C822"/>
<accession>A0A673C822</accession>
<keyword evidence="10" id="KW-0539">Nucleus</keyword>
<evidence type="ECO:0000256" key="6">
    <source>
        <dbReference type="ARBA" id="ARBA00022833"/>
    </source>
</evidence>
<dbReference type="FunFam" id="3.30.160.60:FF:000849">
    <property type="entry name" value="Zinc finger protein 408"/>
    <property type="match status" value="1"/>
</dbReference>
<dbReference type="PROSITE" id="PS50157">
    <property type="entry name" value="ZINC_FINGER_C2H2_2"/>
    <property type="match status" value="8"/>
</dbReference>
<dbReference type="FunFam" id="3.30.160.60:FF:000624">
    <property type="entry name" value="zinc finger protein 697"/>
    <property type="match status" value="1"/>
</dbReference>
<dbReference type="FunFam" id="3.30.160.60:FF:000446">
    <property type="entry name" value="Zinc finger protein"/>
    <property type="match status" value="1"/>
</dbReference>
<evidence type="ECO:0000256" key="1">
    <source>
        <dbReference type="ARBA" id="ARBA00004123"/>
    </source>
</evidence>
<evidence type="ECO:0000256" key="2">
    <source>
        <dbReference type="ARBA" id="ARBA00006991"/>
    </source>
</evidence>
<evidence type="ECO:0000256" key="5">
    <source>
        <dbReference type="ARBA" id="ARBA00022771"/>
    </source>
</evidence>
<dbReference type="Proteomes" id="UP000472271">
    <property type="component" value="Chromosome 3"/>
</dbReference>
<keyword evidence="16" id="KW-1185">Reference proteome</keyword>
<feature type="domain" description="C2H2-type" evidence="14">
    <location>
        <begin position="333"/>
        <end position="360"/>
    </location>
</feature>
<feature type="region of interest" description="Disordered" evidence="12">
    <location>
        <begin position="1"/>
        <end position="46"/>
    </location>
</feature>
<reference evidence="15" key="2">
    <citation type="submission" date="2025-08" db="UniProtKB">
        <authorList>
            <consortium name="Ensembl"/>
        </authorList>
    </citation>
    <scope>IDENTIFICATION</scope>
</reference>
<organism evidence="15 16">
    <name type="scientific">Sphaeramia orbicularis</name>
    <name type="common">orbiculate cardinalfish</name>
    <dbReference type="NCBI Taxonomy" id="375764"/>
    <lineage>
        <taxon>Eukaryota</taxon>
        <taxon>Metazoa</taxon>
        <taxon>Chordata</taxon>
        <taxon>Craniata</taxon>
        <taxon>Vertebrata</taxon>
        <taxon>Euteleostomi</taxon>
        <taxon>Actinopterygii</taxon>
        <taxon>Neopterygii</taxon>
        <taxon>Teleostei</taxon>
        <taxon>Neoteleostei</taxon>
        <taxon>Acanthomorphata</taxon>
        <taxon>Gobiaria</taxon>
        <taxon>Kurtiformes</taxon>
        <taxon>Apogonoidei</taxon>
        <taxon>Apogonidae</taxon>
        <taxon>Apogoninae</taxon>
        <taxon>Sphaeramia</taxon>
    </lineage>
</organism>
<comment type="similarity">
    <text evidence="2">Belongs to the krueppel C2H2-type zinc-finger protein family.</text>
</comment>
<dbReference type="FunFam" id="3.30.160.60:FF:001136">
    <property type="entry name" value="Zinc finger protein 408"/>
    <property type="match status" value="1"/>
</dbReference>
<evidence type="ECO:0000256" key="10">
    <source>
        <dbReference type="ARBA" id="ARBA00023242"/>
    </source>
</evidence>
<dbReference type="AlphaFoldDB" id="A0A673C822"/>
<evidence type="ECO:0000313" key="15">
    <source>
        <dbReference type="Ensembl" id="ENSSORP00005048338.1"/>
    </source>
</evidence>
<evidence type="ECO:0000259" key="14">
    <source>
        <dbReference type="PROSITE" id="PS50157"/>
    </source>
</evidence>
<name>A0A673C822_9TELE</name>
<feature type="domain" description="C2H2-type" evidence="14">
    <location>
        <begin position="361"/>
        <end position="389"/>
    </location>
</feature>
<keyword evidence="4" id="KW-0677">Repeat</keyword>
<feature type="domain" description="C2H2-type" evidence="14">
    <location>
        <begin position="152"/>
        <end position="179"/>
    </location>
</feature>
<feature type="domain" description="C2H2-type" evidence="14">
    <location>
        <begin position="306"/>
        <end position="330"/>
    </location>
</feature>
<dbReference type="GO" id="GO:0005634">
    <property type="term" value="C:nucleus"/>
    <property type="evidence" value="ECO:0007669"/>
    <property type="project" value="UniProtKB-SubCell"/>
</dbReference>
<evidence type="ECO:0000256" key="4">
    <source>
        <dbReference type="ARBA" id="ARBA00022737"/>
    </source>
</evidence>
<keyword evidence="6" id="KW-0862">Zinc</keyword>
<feature type="transmembrane region" description="Helical" evidence="13">
    <location>
        <begin position="64"/>
        <end position="86"/>
    </location>
</feature>
<evidence type="ECO:0000256" key="11">
    <source>
        <dbReference type="PROSITE-ProRule" id="PRU00042"/>
    </source>
</evidence>
<evidence type="ECO:0000256" key="12">
    <source>
        <dbReference type="SAM" id="MobiDB-lite"/>
    </source>
</evidence>
<dbReference type="FunFam" id="3.30.160.60:FF:000185">
    <property type="entry name" value="zinc finger protein 319"/>
    <property type="match status" value="1"/>
</dbReference>
<dbReference type="FunFam" id="3.30.160.60:FF:000425">
    <property type="entry name" value="PLAG1 like zinc finger 1"/>
    <property type="match status" value="1"/>
</dbReference>
<feature type="compositionally biased region" description="Basic residues" evidence="12">
    <location>
        <begin position="101"/>
        <end position="114"/>
    </location>
</feature>
<feature type="domain" description="C2H2-type" evidence="14">
    <location>
        <begin position="180"/>
        <end position="207"/>
    </location>
</feature>
<feature type="domain" description="C2H2-type" evidence="14">
    <location>
        <begin position="236"/>
        <end position="263"/>
    </location>
</feature>
<evidence type="ECO:0000313" key="16">
    <source>
        <dbReference type="Proteomes" id="UP000472271"/>
    </source>
</evidence>
<dbReference type="InterPro" id="IPR036236">
    <property type="entry name" value="Znf_C2H2_sf"/>
</dbReference>
<proteinExistence type="inferred from homology"/>
<keyword evidence="8" id="KW-0238">DNA-binding</keyword>
<dbReference type="GO" id="GO:0003677">
    <property type="term" value="F:DNA binding"/>
    <property type="evidence" value="ECO:0007669"/>
    <property type="project" value="UniProtKB-KW"/>
</dbReference>
<dbReference type="SMART" id="SM00355">
    <property type="entry name" value="ZnF_C2H2"/>
    <property type="match status" value="9"/>
</dbReference>
<feature type="domain" description="C2H2-type" evidence="14">
    <location>
        <begin position="281"/>
        <end position="305"/>
    </location>
</feature>
<dbReference type="Gene3D" id="3.30.160.60">
    <property type="entry name" value="Classic Zinc Finger"/>
    <property type="match status" value="9"/>
</dbReference>
<dbReference type="SUPFAM" id="SSF57667">
    <property type="entry name" value="beta-beta-alpha zinc fingers"/>
    <property type="match status" value="5"/>
</dbReference>
<evidence type="ECO:0000256" key="3">
    <source>
        <dbReference type="ARBA" id="ARBA00022723"/>
    </source>
</evidence>
<dbReference type="PANTHER" id="PTHR47772:SF13">
    <property type="entry name" value="GASTRULA ZINC FINGER PROTEIN XLCGF49.1-LIKE-RELATED"/>
    <property type="match status" value="1"/>
</dbReference>
<keyword evidence="13" id="KW-0472">Membrane</keyword>
<evidence type="ECO:0000256" key="7">
    <source>
        <dbReference type="ARBA" id="ARBA00023015"/>
    </source>
</evidence>
<dbReference type="Pfam" id="PF00096">
    <property type="entry name" value="zf-C2H2"/>
    <property type="match status" value="5"/>
</dbReference>
<feature type="region of interest" description="Disordered" evidence="12">
    <location>
        <begin position="414"/>
        <end position="469"/>
    </location>
</feature>
<reference evidence="15" key="1">
    <citation type="submission" date="2019-06" db="EMBL/GenBank/DDBJ databases">
        <authorList>
            <consortium name="Wellcome Sanger Institute Data Sharing"/>
        </authorList>
    </citation>
    <scope>NUCLEOTIDE SEQUENCE [LARGE SCALE GENOMIC DNA]</scope>
</reference>
<protein>
    <recommendedName>
        <fullName evidence="14">C2H2-type domain-containing protein</fullName>
    </recommendedName>
</protein>
<feature type="compositionally biased region" description="Basic residues" evidence="12">
    <location>
        <begin position="443"/>
        <end position="452"/>
    </location>
</feature>
<dbReference type="FunFam" id="3.30.160.60:FF:002343">
    <property type="entry name" value="Zinc finger protein 33A"/>
    <property type="match status" value="1"/>
</dbReference>
<dbReference type="GO" id="GO:0008270">
    <property type="term" value="F:zinc ion binding"/>
    <property type="evidence" value="ECO:0007669"/>
    <property type="project" value="UniProtKB-KW"/>
</dbReference>
<sequence>GPDTEAQRNHDQRERGEEEEQEASPTPTRRRCTNKDKPFDQSQKLKDDVDGEFKKTQTSVFQDVLGLSFLHFLLVVLSCSACGTVAPPAVRCSSRLASKPRQVHRLSNRGHRPPPHPEAEADAPGHTDGPDLSISTAPKVSMEMVEVRERRYRCSTCGKKFYQTGHLKKHQFTHTEGKPFSCTECGKKYTSVESFRAHQLSHRGERPFPCSHCDKRYGLKRDLMEHMVLHTGEKPYICERCGKAFARRPSLRIHRLNHCDRTTHSHTPKCSVCSKLLEKPHICHHCGKAFRNLQGHLRIHSGEKPYQCPQCPQSFSQKPELRRHLLSHGGGGFLCSYCGKALRDPHTLRAHEGLHTGERPHSCHICGKGYILATKLRRHMRSSHVTEKPYVCHCGAAYTLRQSLLRHQALHRMEGAGPEGDGLKDEATATSRAQIPSGPAHLKPIRGRPRKTSMKEAGLERRGGGSSDQMQQAVVYVRTQAPPPVLLSSEGAEQQLVEVVLSDGVEQQCIVVEEQQSGAELLILQGGGGVCSVAQTVEINTG</sequence>
<keyword evidence="9" id="KW-0804">Transcription</keyword>
<feature type="compositionally biased region" description="Basic and acidic residues" evidence="12">
    <location>
        <begin position="453"/>
        <end position="463"/>
    </location>
</feature>
<feature type="compositionally biased region" description="Basic and acidic residues" evidence="12">
    <location>
        <begin position="115"/>
        <end position="129"/>
    </location>
</feature>
<dbReference type="InterPro" id="IPR050636">
    <property type="entry name" value="C2H2-ZF_domain-containing"/>
</dbReference>
<dbReference type="PROSITE" id="PS00028">
    <property type="entry name" value="ZINC_FINGER_C2H2_1"/>
    <property type="match status" value="6"/>
</dbReference>
<feature type="compositionally biased region" description="Basic and acidic residues" evidence="12">
    <location>
        <begin position="1"/>
        <end position="16"/>
    </location>
</feature>
<feature type="compositionally biased region" description="Basic and acidic residues" evidence="12">
    <location>
        <begin position="33"/>
        <end position="46"/>
    </location>
</feature>
<reference evidence="15" key="3">
    <citation type="submission" date="2025-09" db="UniProtKB">
        <authorList>
            <consortium name="Ensembl"/>
        </authorList>
    </citation>
    <scope>IDENTIFICATION</scope>
</reference>
<evidence type="ECO:0000256" key="13">
    <source>
        <dbReference type="SAM" id="Phobius"/>
    </source>
</evidence>
<keyword evidence="3" id="KW-0479">Metal-binding</keyword>
<gene>
    <name evidence="15" type="primary">LOC115410508</name>
</gene>
<feature type="domain" description="C2H2-type" evidence="14">
    <location>
        <begin position="208"/>
        <end position="235"/>
    </location>
</feature>